<dbReference type="InterPro" id="IPR021942">
    <property type="entry name" value="DUF3557"/>
</dbReference>
<dbReference type="AlphaFoldDB" id="A0A1I7UDS3"/>
<protein>
    <submittedName>
        <fullName evidence="2">FBA_2 domain-containing protein</fullName>
    </submittedName>
</protein>
<evidence type="ECO:0000313" key="2">
    <source>
        <dbReference type="WBParaSite" id="Csp11.Scaffold629.g8307.t1"/>
    </source>
</evidence>
<dbReference type="Proteomes" id="UP000095282">
    <property type="component" value="Unplaced"/>
</dbReference>
<proteinExistence type="predicted"/>
<reference evidence="2" key="1">
    <citation type="submission" date="2016-11" db="UniProtKB">
        <authorList>
            <consortium name="WormBaseParasite"/>
        </authorList>
    </citation>
    <scope>IDENTIFICATION</scope>
</reference>
<accession>A0A1I7UDS3</accession>
<dbReference type="Pfam" id="PF12078">
    <property type="entry name" value="DUF3557"/>
    <property type="match status" value="1"/>
</dbReference>
<dbReference type="PANTHER" id="PTHR31379:SF1">
    <property type="entry name" value="F-BOX C PROTEIN-RELATED"/>
    <property type="match status" value="1"/>
</dbReference>
<evidence type="ECO:0000313" key="1">
    <source>
        <dbReference type="Proteomes" id="UP000095282"/>
    </source>
</evidence>
<organism evidence="1 2">
    <name type="scientific">Caenorhabditis tropicalis</name>
    <dbReference type="NCBI Taxonomy" id="1561998"/>
    <lineage>
        <taxon>Eukaryota</taxon>
        <taxon>Metazoa</taxon>
        <taxon>Ecdysozoa</taxon>
        <taxon>Nematoda</taxon>
        <taxon>Chromadorea</taxon>
        <taxon>Rhabditida</taxon>
        <taxon>Rhabditina</taxon>
        <taxon>Rhabditomorpha</taxon>
        <taxon>Rhabditoidea</taxon>
        <taxon>Rhabditidae</taxon>
        <taxon>Peloderinae</taxon>
        <taxon>Caenorhabditis</taxon>
    </lineage>
</organism>
<name>A0A1I7UDS3_9PELO</name>
<sequence length="364" mass="42356">MYEYEIYQVDREEKLRVSGAGMLNASWTCNVDEFGIPDYITKAGGMLPGNNGRNERNLFGDYDLDNFPTNEGRFLKLESRLLIEKQRLNQFKTYQPEENNAEIDYEDFNDLLFVRRDVAEMYTDEELKVLKNRKMVNEAIEETEDRIKLMENKILPFYNQKNNVHPKFEILLTKRKGNSPPVVLERVNYTGDLHKAGENLMKFMFSNRRHAIQVTTLGVYPKCSTQLPHDLKIRIKNLKSRGEGPLELERLSQHIDESSYPLEIVDIEKHSFDDIEDLIHKICASCKVLILNGNIDYVLPFLRFLKNQKCTLHFDVILISKSKPSLNLYGIGWKPTNLLAIPMDLKYGIRKNTVPKSSTLLKMK</sequence>
<keyword evidence="1" id="KW-1185">Reference proteome</keyword>
<dbReference type="PANTHER" id="PTHR31379">
    <property type="entry name" value="F-BOX C PROTEIN-RELATED-RELATED"/>
    <property type="match status" value="1"/>
</dbReference>
<dbReference type="WBParaSite" id="Csp11.Scaffold629.g8307.t1">
    <property type="protein sequence ID" value="Csp11.Scaffold629.g8307.t1"/>
    <property type="gene ID" value="Csp11.Scaffold629.g8307"/>
</dbReference>